<dbReference type="GO" id="GO:0016491">
    <property type="term" value="F:oxidoreductase activity"/>
    <property type="evidence" value="ECO:0007669"/>
    <property type="project" value="UniProtKB-KW"/>
</dbReference>
<evidence type="ECO:0000259" key="3">
    <source>
        <dbReference type="Pfam" id="PF01266"/>
    </source>
</evidence>
<dbReference type="GO" id="GO:0005737">
    <property type="term" value="C:cytoplasm"/>
    <property type="evidence" value="ECO:0007669"/>
    <property type="project" value="TreeGrafter"/>
</dbReference>
<dbReference type="Gene3D" id="3.50.50.60">
    <property type="entry name" value="FAD/NAD(P)-binding domain"/>
    <property type="match status" value="1"/>
</dbReference>
<evidence type="ECO:0000256" key="1">
    <source>
        <dbReference type="ARBA" id="ARBA00023002"/>
    </source>
</evidence>
<dbReference type="EMBL" id="WTUX01000005">
    <property type="protein sequence ID" value="MZR11794.1"/>
    <property type="molecule type" value="Genomic_DNA"/>
</dbReference>
<evidence type="ECO:0000313" key="4">
    <source>
        <dbReference type="EMBL" id="MZR11794.1"/>
    </source>
</evidence>
<dbReference type="SUPFAM" id="SSF51905">
    <property type="entry name" value="FAD/NAD(P)-binding domain"/>
    <property type="match status" value="1"/>
</dbReference>
<dbReference type="AlphaFoldDB" id="A0A845M5Z9"/>
<name>A0A845M5Z9_9RHOB</name>
<dbReference type="InterPro" id="IPR006076">
    <property type="entry name" value="FAD-dep_OxRdtase"/>
</dbReference>
<dbReference type="RefSeq" id="WP_161349918.1">
    <property type="nucleotide sequence ID" value="NZ_WTUX01000005.1"/>
</dbReference>
<protein>
    <submittedName>
        <fullName evidence="4">FAD-dependent oxidoreductase</fullName>
    </submittedName>
</protein>
<sequence>MTHLYEARAYEDAARADCAWRTADDWPALDGAHRTDVAIIGAGVTGLNAALTLAQNGMSVTVLEAHLPGWGASGRNGGFCCIGGAKLSGAQLSRRFGDRAATDFAKTQLAAIDHVAQVIGTHGIEAHTHSAGEVQLAHRPRHQRAFAAEAEALARLGVEADVLTKQDLGNQGFDGPGFYGALHVRAGFGLDPGAYVTGLARAAARAGARIHGHTPVTDVTPRPSGHRLDTPTGQVTADRVIIATNGYTPERLGPLRAPVLPVQSSVLVTRPLTTQEQAAQNWRSDLMAYDTRNLLHYFRLMPDGRFLFGMRGGVRASAGAEARTLNRLTAHFHTLFPAWRHVETPHRWSGLLAFSRDLLPHVGEIPGTPGAIAAMAYHGNGVAMGSWSGHAAARLVLGDDIRPAIMRRPLKPFPLAPLRRNILRVTYPLAALADLV</sequence>
<gene>
    <name evidence="4" type="ORF">GQE99_02040</name>
</gene>
<keyword evidence="1" id="KW-0560">Oxidoreductase</keyword>
<dbReference type="PANTHER" id="PTHR13847:SF281">
    <property type="entry name" value="FAD DEPENDENT OXIDOREDUCTASE DOMAIN-CONTAINING PROTEIN"/>
    <property type="match status" value="1"/>
</dbReference>
<proteinExistence type="predicted"/>
<organism evidence="4 5">
    <name type="scientific">Maritimibacter harenae</name>
    <dbReference type="NCBI Taxonomy" id="2606218"/>
    <lineage>
        <taxon>Bacteria</taxon>
        <taxon>Pseudomonadati</taxon>
        <taxon>Pseudomonadota</taxon>
        <taxon>Alphaproteobacteria</taxon>
        <taxon>Rhodobacterales</taxon>
        <taxon>Roseobacteraceae</taxon>
        <taxon>Maritimibacter</taxon>
    </lineage>
</organism>
<evidence type="ECO:0000256" key="2">
    <source>
        <dbReference type="SAM" id="MobiDB-lite"/>
    </source>
</evidence>
<dbReference type="Proteomes" id="UP000467322">
    <property type="component" value="Unassembled WGS sequence"/>
</dbReference>
<dbReference type="Pfam" id="PF01266">
    <property type="entry name" value="DAO"/>
    <property type="match status" value="1"/>
</dbReference>
<dbReference type="InterPro" id="IPR036188">
    <property type="entry name" value="FAD/NAD-bd_sf"/>
</dbReference>
<keyword evidence="5" id="KW-1185">Reference proteome</keyword>
<feature type="domain" description="FAD dependent oxidoreductase" evidence="3">
    <location>
        <begin position="36"/>
        <end position="395"/>
    </location>
</feature>
<reference evidence="4 5" key="1">
    <citation type="submission" date="2019-12" db="EMBL/GenBank/DDBJ databases">
        <title>Maritimibacter sp. nov. sp. isolated from sea sand.</title>
        <authorList>
            <person name="Kim J."/>
            <person name="Jeong S.E."/>
            <person name="Jung H.S."/>
            <person name="Jeon C.O."/>
        </authorList>
    </citation>
    <scope>NUCLEOTIDE SEQUENCE [LARGE SCALE GENOMIC DNA]</scope>
    <source>
        <strain evidence="4 5">DP07</strain>
    </source>
</reference>
<evidence type="ECO:0000313" key="5">
    <source>
        <dbReference type="Proteomes" id="UP000467322"/>
    </source>
</evidence>
<comment type="caution">
    <text evidence="4">The sequence shown here is derived from an EMBL/GenBank/DDBJ whole genome shotgun (WGS) entry which is preliminary data.</text>
</comment>
<dbReference type="PANTHER" id="PTHR13847">
    <property type="entry name" value="SARCOSINE DEHYDROGENASE-RELATED"/>
    <property type="match status" value="1"/>
</dbReference>
<dbReference type="Gene3D" id="3.30.9.10">
    <property type="entry name" value="D-Amino Acid Oxidase, subunit A, domain 2"/>
    <property type="match status" value="1"/>
</dbReference>
<feature type="region of interest" description="Disordered" evidence="2">
    <location>
        <begin position="213"/>
        <end position="232"/>
    </location>
</feature>
<accession>A0A845M5Z9</accession>